<comment type="caution">
    <text evidence="2">The sequence shown here is derived from an EMBL/GenBank/DDBJ whole genome shotgun (WGS) entry which is preliminary data.</text>
</comment>
<feature type="transmembrane region" description="Helical" evidence="1">
    <location>
        <begin position="482"/>
        <end position="503"/>
    </location>
</feature>
<keyword evidence="1" id="KW-1133">Transmembrane helix</keyword>
<gene>
    <name evidence="2" type="ORF">O9H85_09385</name>
</gene>
<feature type="transmembrane region" description="Helical" evidence="1">
    <location>
        <begin position="44"/>
        <end position="63"/>
    </location>
</feature>
<organism evidence="2 3">
    <name type="scientific">Paenibacillus gyeongsangnamensis</name>
    <dbReference type="NCBI Taxonomy" id="3388067"/>
    <lineage>
        <taxon>Bacteria</taxon>
        <taxon>Bacillati</taxon>
        <taxon>Bacillota</taxon>
        <taxon>Bacilli</taxon>
        <taxon>Bacillales</taxon>
        <taxon>Paenibacillaceae</taxon>
        <taxon>Paenibacillus</taxon>
    </lineage>
</organism>
<feature type="transmembrane region" description="Helical" evidence="1">
    <location>
        <begin position="238"/>
        <end position="257"/>
    </location>
</feature>
<proteinExistence type="predicted"/>
<protein>
    <recommendedName>
        <fullName evidence="4">Glycosyltransferase RgtA/B/C/D-like domain-containing protein</fullName>
    </recommendedName>
</protein>
<feature type="transmembrane region" description="Helical" evidence="1">
    <location>
        <begin position="263"/>
        <end position="282"/>
    </location>
</feature>
<reference evidence="2 3" key="1">
    <citation type="submission" date="2022-12" db="EMBL/GenBank/DDBJ databases">
        <title>Draft genome sequence of Paenibacillus sp. dW9.</title>
        <authorList>
            <person name="Choi E.-W."/>
            <person name="Kim D.-U."/>
        </authorList>
    </citation>
    <scope>NUCLEOTIDE SEQUENCE [LARGE SCALE GENOMIC DNA]</scope>
    <source>
        <strain evidence="3">dW9</strain>
    </source>
</reference>
<feature type="transmembrane region" description="Helical" evidence="1">
    <location>
        <begin position="69"/>
        <end position="85"/>
    </location>
</feature>
<feature type="transmembrane region" description="Helical" evidence="1">
    <location>
        <begin position="420"/>
        <end position="438"/>
    </location>
</feature>
<keyword evidence="1" id="KW-0472">Membrane</keyword>
<feature type="transmembrane region" description="Helical" evidence="1">
    <location>
        <begin position="365"/>
        <end position="385"/>
    </location>
</feature>
<name>A0ABT4Q6X6_9BACL</name>
<dbReference type="Proteomes" id="UP001527882">
    <property type="component" value="Unassembled WGS sequence"/>
</dbReference>
<accession>A0ABT4Q6X6</accession>
<keyword evidence="1" id="KW-0812">Transmembrane</keyword>
<feature type="transmembrane region" description="Helical" evidence="1">
    <location>
        <begin position="13"/>
        <end position="32"/>
    </location>
</feature>
<keyword evidence="3" id="KW-1185">Reference proteome</keyword>
<feature type="transmembrane region" description="Helical" evidence="1">
    <location>
        <begin position="333"/>
        <end position="358"/>
    </location>
</feature>
<evidence type="ECO:0000313" key="2">
    <source>
        <dbReference type="EMBL" id="MCZ8512621.1"/>
    </source>
</evidence>
<evidence type="ECO:0000313" key="3">
    <source>
        <dbReference type="Proteomes" id="UP001527882"/>
    </source>
</evidence>
<feature type="transmembrane region" description="Helical" evidence="1">
    <location>
        <begin position="450"/>
        <end position="470"/>
    </location>
</feature>
<evidence type="ECO:0000256" key="1">
    <source>
        <dbReference type="SAM" id="Phobius"/>
    </source>
</evidence>
<feature type="transmembrane region" description="Helical" evidence="1">
    <location>
        <begin position="510"/>
        <end position="527"/>
    </location>
</feature>
<dbReference type="RefSeq" id="WP_269881067.1">
    <property type="nucleotide sequence ID" value="NZ_JAQAGZ010000005.1"/>
</dbReference>
<feature type="transmembrane region" description="Helical" evidence="1">
    <location>
        <begin position="159"/>
        <end position="180"/>
    </location>
</feature>
<sequence>MQYDSFANQLYQLSHYAFAFWLLFWVWPKLAFVDSGNDRLERMSSFFVKACCFYIVLGYLLVLTRLYEVLALIFIAGIIVIFPYLRGSKANIREQAVSFIRYRFYDALETGFRLKQILAKLRGKSELAVKKYRKYIASGNQTAHESGPRRRIYIWFEAILKHAPALLLTGVLAGACYIRFYDVVMHAAPPLADSYVALAWMKYIERRLLFQDGFYPAGFHIILAYLHKFSAIDQLYVLKDSGPVMTLLITFSFYILISRFTGNRYAGILAAAIYGWSGYVFLDYSWERQVGTNSQEFSLVFVLPAVYFAIRYLQSGARDKLTAMLAACCAAGFAHTLAYGYLAMGVACAVGAAICLSFKAYYKRSLWIAVAGVISAAASYAQVFLHKLIVLSKLTKTVDNDAVNEFLNGRVNVPPVPLTVWDYTAAAAIFVTLLGVIFTRKRREERLPEAAMVVFGISSFFLYWYGGAITHSEVISSRVGNLWGIGATLGMGMGMATLWRALVWIPWRRFWEPALCLVLLIFFLRSYHLQPIVPYKMEWESGVRQYLRIASEFRPKTWTIYSQDEGYDLVLGNGFHQFLQNFVDTYDPHGKADFPTRRGETEPDRNIAPNAFVYQEKTVFRVSESLSFYKKLLPKYEAREKANAEFEAWLKEYMKTHPRPKVYYEDEHLVIYQFTLDKDPLDNPDSIWNGPVPLHHGEG</sequence>
<evidence type="ECO:0008006" key="4">
    <source>
        <dbReference type="Google" id="ProtNLM"/>
    </source>
</evidence>
<dbReference type="EMBL" id="JAQAGZ010000005">
    <property type="protein sequence ID" value="MCZ8512621.1"/>
    <property type="molecule type" value="Genomic_DNA"/>
</dbReference>